<comment type="pathway">
    <text evidence="3 12">Amino-acid biosynthesis; L-isoleucine biosynthesis; 2-oxobutanoate from L-threonine: step 1/1.</text>
</comment>
<keyword evidence="15" id="KW-1185">Reference proteome</keyword>
<feature type="domain" description="ACT-like" evidence="13">
    <location>
        <begin position="341"/>
        <end position="415"/>
    </location>
</feature>
<dbReference type="UniPathway" id="UPA00047">
    <property type="reaction ID" value="UER00054"/>
</dbReference>
<evidence type="ECO:0000256" key="12">
    <source>
        <dbReference type="RuleBase" id="RU362012"/>
    </source>
</evidence>
<dbReference type="FunFam" id="3.40.1020.10:FF:000002">
    <property type="entry name" value="L-threonine dehydratase"/>
    <property type="match status" value="1"/>
</dbReference>
<keyword evidence="9 12" id="KW-0456">Lyase</keyword>
<dbReference type="InterPro" id="IPR001926">
    <property type="entry name" value="TrpB-like_PALP"/>
</dbReference>
<dbReference type="InterPro" id="IPR038110">
    <property type="entry name" value="TD_ACT-like_sf"/>
</dbReference>
<dbReference type="PROSITE" id="PS00165">
    <property type="entry name" value="DEHYDRATASE_SER_THR"/>
    <property type="match status" value="1"/>
</dbReference>
<dbReference type="GO" id="GO:0009097">
    <property type="term" value="P:isoleucine biosynthetic process"/>
    <property type="evidence" value="ECO:0007669"/>
    <property type="project" value="UniProtKB-UniRule"/>
</dbReference>
<reference evidence="14 15" key="1">
    <citation type="submission" date="2016-03" db="EMBL/GenBank/DDBJ databases">
        <title>Complete genome sequence of a soil Actinobacterium, Nocardioides dokdonensis FR1436.</title>
        <authorList>
            <person name="Kwon S.-K."/>
            <person name="Kim K."/>
            <person name="Kim J.F."/>
        </authorList>
    </citation>
    <scope>NUCLEOTIDE SEQUENCE [LARGE SCALE GENOMIC DNA]</scope>
    <source>
        <strain evidence="14 15">FR1436</strain>
    </source>
</reference>
<dbReference type="InterPro" id="IPR036052">
    <property type="entry name" value="TrpB-like_PALP_sf"/>
</dbReference>
<keyword evidence="8 12" id="KW-0663">Pyridoxal phosphate</keyword>
<name>A0A1A9GI28_9ACTN</name>
<evidence type="ECO:0000256" key="6">
    <source>
        <dbReference type="ARBA" id="ARBA00022605"/>
    </source>
</evidence>
<comment type="cofactor">
    <cofactor evidence="2 12">
        <name>pyridoxal 5'-phosphate</name>
        <dbReference type="ChEBI" id="CHEBI:597326"/>
    </cofactor>
</comment>
<evidence type="ECO:0000313" key="15">
    <source>
        <dbReference type="Proteomes" id="UP000077868"/>
    </source>
</evidence>
<evidence type="ECO:0000256" key="2">
    <source>
        <dbReference type="ARBA" id="ARBA00001933"/>
    </source>
</evidence>
<comment type="similarity">
    <text evidence="4 12">Belongs to the serine/threonine dehydratase family.</text>
</comment>
<keyword evidence="7 12" id="KW-0412">Isoleucine biosynthesis</keyword>
<dbReference type="PATRIC" id="fig|1300347.3.peg.1458"/>
<dbReference type="GO" id="GO:0030170">
    <property type="term" value="F:pyridoxal phosphate binding"/>
    <property type="evidence" value="ECO:0007669"/>
    <property type="project" value="InterPro"/>
</dbReference>
<dbReference type="GO" id="GO:0006565">
    <property type="term" value="P:L-serine catabolic process"/>
    <property type="evidence" value="ECO:0007669"/>
    <property type="project" value="TreeGrafter"/>
</dbReference>
<evidence type="ECO:0000256" key="3">
    <source>
        <dbReference type="ARBA" id="ARBA00004810"/>
    </source>
</evidence>
<evidence type="ECO:0000313" key="14">
    <source>
        <dbReference type="EMBL" id="ANH37894.1"/>
    </source>
</evidence>
<evidence type="ECO:0000256" key="8">
    <source>
        <dbReference type="ARBA" id="ARBA00022898"/>
    </source>
</evidence>
<dbReference type="GO" id="GO:0003941">
    <property type="term" value="F:L-serine ammonia-lyase activity"/>
    <property type="evidence" value="ECO:0007669"/>
    <property type="project" value="TreeGrafter"/>
</dbReference>
<comment type="catalytic activity">
    <reaction evidence="1 12">
        <text>L-threonine = 2-oxobutanoate + NH4(+)</text>
        <dbReference type="Rhea" id="RHEA:22108"/>
        <dbReference type="ChEBI" id="CHEBI:16763"/>
        <dbReference type="ChEBI" id="CHEBI:28938"/>
        <dbReference type="ChEBI" id="CHEBI:57926"/>
        <dbReference type="EC" id="4.3.1.19"/>
    </reaction>
</comment>
<dbReference type="SUPFAM" id="SSF53686">
    <property type="entry name" value="Tryptophan synthase beta subunit-like PLP-dependent enzymes"/>
    <property type="match status" value="1"/>
</dbReference>
<dbReference type="Pfam" id="PF00585">
    <property type="entry name" value="Thr_dehydrat_C"/>
    <property type="match status" value="1"/>
</dbReference>
<dbReference type="Proteomes" id="UP000077868">
    <property type="component" value="Chromosome"/>
</dbReference>
<dbReference type="Gene3D" id="3.40.50.1100">
    <property type="match status" value="2"/>
</dbReference>
<accession>A0A1A9GI28</accession>
<evidence type="ECO:0000256" key="10">
    <source>
        <dbReference type="ARBA" id="ARBA00023304"/>
    </source>
</evidence>
<evidence type="ECO:0000256" key="1">
    <source>
        <dbReference type="ARBA" id="ARBA00001274"/>
    </source>
</evidence>
<sequence>MDLPSAADVDAAAARLADVLGPTPLHRSDRLSTLLGLEVWLKREDLQPVRSYKLRGAFTLIDQLSQEARERGVTCASAGNHAQGVAFACARSGVRARVHLPRTTPRQKRERVAVLGGGLVEVVIVGDTYDEAAAASAAYAAESGATPVPAFDDPRTIAGQGTVAREVLAQLDAQTGRTPDAVVVPVGGGGLLAGMLTHLAVHAPQVRVVGAEPAGAASMAAALAAGEPVDLDELDGFVDGAAVRRVGVCTHAVVAAHQPPLVRVPEGLACVEMLDLYQSDGIIAEPAGALASAALRLPMDAGGPVLAPGSLVVAIVSGGNNDVSRYAEVVERALVHEGLKHYFLVEFPQEPGALRRFLDEVLGPDDDITLFEYVKRSNRETGPALVGVELADAGDLPGLLARMEVSPLRVEAVAPESPLFRWVM</sequence>
<proteinExistence type="inferred from homology"/>
<evidence type="ECO:0000256" key="4">
    <source>
        <dbReference type="ARBA" id="ARBA00010869"/>
    </source>
</evidence>
<keyword evidence="6 12" id="KW-0028">Amino-acid biosynthesis</keyword>
<keyword evidence="10 12" id="KW-0100">Branched-chain amino acid biosynthesis</keyword>
<evidence type="ECO:0000256" key="11">
    <source>
        <dbReference type="ARBA" id="ARBA00025527"/>
    </source>
</evidence>
<dbReference type="EMBL" id="CP015079">
    <property type="protein sequence ID" value="ANH37894.1"/>
    <property type="molecule type" value="Genomic_DNA"/>
</dbReference>
<evidence type="ECO:0000256" key="5">
    <source>
        <dbReference type="ARBA" id="ARBA00011881"/>
    </source>
</evidence>
<dbReference type="PROSITE" id="PS51672">
    <property type="entry name" value="ACT_LIKE"/>
    <property type="match status" value="1"/>
</dbReference>
<dbReference type="AlphaFoldDB" id="A0A1A9GI28"/>
<dbReference type="NCBIfam" id="TIGR02079">
    <property type="entry name" value="THD1"/>
    <property type="match status" value="1"/>
</dbReference>
<dbReference type="RefSeq" id="WP_218917768.1">
    <property type="nucleotide sequence ID" value="NZ_CP015079.1"/>
</dbReference>
<dbReference type="STRING" id="1300347.I601_1458"/>
<comment type="function">
    <text evidence="11 12">Catalyzes the anaerobic formation of alpha-ketobutyrate and ammonia from threonine in a two-step reaction. The first step involved a dehydration of threonine and a production of enamine intermediates (aminocrotonate), which tautomerizes to its imine form (iminobutyrate). Both intermediates are unstable and short-lived. The second step is the nonenzymatic hydrolysis of the enamine/imine intermediates to form 2-ketobutyrate and free ammonia. In the low water environment of the cell, the second step is accelerated by RidA.</text>
</comment>
<dbReference type="InterPro" id="IPR000634">
    <property type="entry name" value="Ser/Thr_deHydtase_PyrdxlP-BS"/>
</dbReference>
<protein>
    <recommendedName>
        <fullName evidence="12">L-threonine dehydratase</fullName>
        <ecNumber evidence="12">4.3.1.19</ecNumber>
    </recommendedName>
    <alternativeName>
        <fullName evidence="12">Threonine deaminase</fullName>
    </alternativeName>
</protein>
<dbReference type="NCBIfam" id="NF006390">
    <property type="entry name" value="PRK08639.1"/>
    <property type="match status" value="1"/>
</dbReference>
<dbReference type="InterPro" id="IPR050147">
    <property type="entry name" value="Ser/Thr_Dehydratase"/>
</dbReference>
<dbReference type="PANTHER" id="PTHR48078">
    <property type="entry name" value="THREONINE DEHYDRATASE, MITOCHONDRIAL-RELATED"/>
    <property type="match status" value="1"/>
</dbReference>
<dbReference type="FunFam" id="3.40.50.1100:FF:000005">
    <property type="entry name" value="Threonine dehydratase catabolic"/>
    <property type="match status" value="1"/>
</dbReference>
<dbReference type="KEGG" id="ndk:I601_1458"/>
<dbReference type="EC" id="4.3.1.19" evidence="12"/>
<dbReference type="GO" id="GO:0006567">
    <property type="term" value="P:L-threonine catabolic process"/>
    <property type="evidence" value="ECO:0007669"/>
    <property type="project" value="TreeGrafter"/>
</dbReference>
<evidence type="ECO:0000256" key="7">
    <source>
        <dbReference type="ARBA" id="ARBA00022624"/>
    </source>
</evidence>
<dbReference type="Pfam" id="PF00291">
    <property type="entry name" value="PALP"/>
    <property type="match status" value="1"/>
</dbReference>
<evidence type="ECO:0000259" key="13">
    <source>
        <dbReference type="PROSITE" id="PS51672"/>
    </source>
</evidence>
<dbReference type="InterPro" id="IPR001721">
    <property type="entry name" value="TD_ACT-like"/>
</dbReference>
<dbReference type="Gene3D" id="3.40.1020.10">
    <property type="entry name" value="Biosynthetic Threonine Deaminase, Domain 3"/>
    <property type="match status" value="1"/>
</dbReference>
<dbReference type="GO" id="GO:0004794">
    <property type="term" value="F:threonine deaminase activity"/>
    <property type="evidence" value="ECO:0007669"/>
    <property type="project" value="UniProtKB-UniRule"/>
</dbReference>
<evidence type="ECO:0000256" key="9">
    <source>
        <dbReference type="ARBA" id="ARBA00023239"/>
    </source>
</evidence>
<gene>
    <name evidence="12 14" type="primary">ilvA</name>
    <name evidence="14" type="ORF">I601_1458</name>
</gene>
<dbReference type="PANTHER" id="PTHR48078:SF11">
    <property type="entry name" value="THREONINE DEHYDRATASE, MITOCHONDRIAL"/>
    <property type="match status" value="1"/>
</dbReference>
<organism evidence="14 15">
    <name type="scientific">Nocardioides dokdonensis FR1436</name>
    <dbReference type="NCBI Taxonomy" id="1300347"/>
    <lineage>
        <taxon>Bacteria</taxon>
        <taxon>Bacillati</taxon>
        <taxon>Actinomycetota</taxon>
        <taxon>Actinomycetes</taxon>
        <taxon>Propionibacteriales</taxon>
        <taxon>Nocardioidaceae</taxon>
        <taxon>Nocardioides</taxon>
    </lineage>
</organism>
<dbReference type="InterPro" id="IPR011820">
    <property type="entry name" value="IlvA"/>
</dbReference>
<comment type="subunit">
    <text evidence="5 12">Homotetramer.</text>
</comment>